<dbReference type="InterPro" id="IPR035996">
    <property type="entry name" value="4pyrrol_Methylase_sf"/>
</dbReference>
<dbReference type="EC" id="2.1.1.107" evidence="2"/>
<dbReference type="GO" id="GO:0032259">
    <property type="term" value="P:methylation"/>
    <property type="evidence" value="ECO:0007669"/>
    <property type="project" value="UniProtKB-KW"/>
</dbReference>
<dbReference type="GO" id="GO:0004851">
    <property type="term" value="F:uroporphyrin-III C-methyltransferase activity"/>
    <property type="evidence" value="ECO:0007669"/>
    <property type="project" value="UniProtKB-EC"/>
</dbReference>
<dbReference type="GO" id="GO:0019354">
    <property type="term" value="P:siroheme biosynthetic process"/>
    <property type="evidence" value="ECO:0007669"/>
    <property type="project" value="InterPro"/>
</dbReference>
<dbReference type="Pfam" id="PF00590">
    <property type="entry name" value="TP_methylase"/>
    <property type="match status" value="1"/>
</dbReference>
<evidence type="ECO:0000256" key="2">
    <source>
        <dbReference type="ARBA" id="ARBA00012162"/>
    </source>
</evidence>
<proteinExistence type="inferred from homology"/>
<sequence>MSSLVSLIGAGPGNPELITVLGKRRIEEADIIYYDRLINKTLLTFANPNAQLVDVGKLPHYHKVKQTLINQLLINSAKENKRVVRLKAGDPYIFGRGGEEAQELIKANISFEIVPGITSAIAGPGAIGIPVTHRDFSSSLHIITGHKRNNNELQIDWQNVANLEGTLIFLMGMESLPNIIQNLIKYGKKPNTPIAIVQWATHWNQKFATGTLNNIQNLVIKQNISSPSIIIIGQIVKLNKELFRNKPLQGCNVLIPQNNNKIFKYLQDNGASVSLLPSLKIVENNFEIKRILKAKSIFINDLKSFDIILKRFKKENIDFRQLKAKLIVPNNFLFKKMKLLGFIPSKIQSINKLNNYENILIVGNKEFIEKLQLTKNHMNLIYTYTLNPVDLNNYDVNNFNNIILTSYINTKSFLISLNEQQINIIKNQKINILTFSNKSTTLLNKYNFSYKLIQHNKKELKNSLKKSSTL</sequence>
<evidence type="ECO:0000256" key="1">
    <source>
        <dbReference type="ARBA" id="ARBA00005879"/>
    </source>
</evidence>
<dbReference type="PROSITE" id="PS00840">
    <property type="entry name" value="SUMT_2"/>
    <property type="match status" value="1"/>
</dbReference>
<dbReference type="InterPro" id="IPR014777">
    <property type="entry name" value="4pyrrole_Mease_sub1"/>
</dbReference>
<evidence type="ECO:0000259" key="10">
    <source>
        <dbReference type="Pfam" id="PF00590"/>
    </source>
</evidence>
<dbReference type="InterPro" id="IPR050161">
    <property type="entry name" value="Siro_Cobalamin_biosynth"/>
</dbReference>
<name>A0A9D9E715_9LACO</name>
<dbReference type="SUPFAM" id="SSF53790">
    <property type="entry name" value="Tetrapyrrole methylase"/>
    <property type="match status" value="1"/>
</dbReference>
<evidence type="ECO:0000256" key="3">
    <source>
        <dbReference type="ARBA" id="ARBA00018323"/>
    </source>
</evidence>
<evidence type="ECO:0000256" key="7">
    <source>
        <dbReference type="ARBA" id="ARBA00023244"/>
    </source>
</evidence>
<dbReference type="CDD" id="cd11642">
    <property type="entry name" value="SUMT"/>
    <property type="match status" value="1"/>
</dbReference>
<protein>
    <recommendedName>
        <fullName evidence="3">Uroporphyrinogen-III C-methyltransferase</fullName>
        <ecNumber evidence="2">2.1.1.107</ecNumber>
    </recommendedName>
    <alternativeName>
        <fullName evidence="8">Uroporphyrinogen III methylase</fullName>
    </alternativeName>
</protein>
<dbReference type="InterPro" id="IPR014776">
    <property type="entry name" value="4pyrrole_Mease_sub2"/>
</dbReference>
<dbReference type="NCBIfam" id="NF004790">
    <property type="entry name" value="PRK06136.1"/>
    <property type="match status" value="1"/>
</dbReference>
<dbReference type="Proteomes" id="UP000823614">
    <property type="component" value="Unassembled WGS sequence"/>
</dbReference>
<reference evidence="11" key="1">
    <citation type="submission" date="2020-10" db="EMBL/GenBank/DDBJ databases">
        <authorList>
            <person name="Gilroy R."/>
        </authorList>
    </citation>
    <scope>NUCLEOTIDE SEQUENCE</scope>
    <source>
        <strain evidence="11">C6-149</strain>
    </source>
</reference>
<evidence type="ECO:0000256" key="9">
    <source>
        <dbReference type="RuleBase" id="RU003960"/>
    </source>
</evidence>
<dbReference type="PANTHER" id="PTHR45790:SF3">
    <property type="entry name" value="S-ADENOSYL-L-METHIONINE-DEPENDENT UROPORPHYRINOGEN III METHYLTRANSFERASE, CHLOROPLASTIC"/>
    <property type="match status" value="1"/>
</dbReference>
<evidence type="ECO:0000313" key="12">
    <source>
        <dbReference type="Proteomes" id="UP000823614"/>
    </source>
</evidence>
<dbReference type="InterPro" id="IPR000878">
    <property type="entry name" value="4pyrrol_Mease"/>
</dbReference>
<feature type="domain" description="Tetrapyrrole methylase" evidence="10">
    <location>
        <begin position="5"/>
        <end position="215"/>
    </location>
</feature>
<keyword evidence="4 9" id="KW-0489">Methyltransferase</keyword>
<accession>A0A9D9E715</accession>
<evidence type="ECO:0000256" key="5">
    <source>
        <dbReference type="ARBA" id="ARBA00022679"/>
    </source>
</evidence>
<dbReference type="FunFam" id="3.30.950.10:FF:000001">
    <property type="entry name" value="Siroheme synthase"/>
    <property type="match status" value="1"/>
</dbReference>
<keyword evidence="6" id="KW-0949">S-adenosyl-L-methionine</keyword>
<reference evidence="11" key="2">
    <citation type="journal article" date="2021" name="PeerJ">
        <title>Extensive microbial diversity within the chicken gut microbiome revealed by metagenomics and culture.</title>
        <authorList>
            <person name="Gilroy R."/>
            <person name="Ravi A."/>
            <person name="Getino M."/>
            <person name="Pursley I."/>
            <person name="Horton D.L."/>
            <person name="Alikhan N.F."/>
            <person name="Baker D."/>
            <person name="Gharbi K."/>
            <person name="Hall N."/>
            <person name="Watson M."/>
            <person name="Adriaenssens E.M."/>
            <person name="Foster-Nyarko E."/>
            <person name="Jarju S."/>
            <person name="Secka A."/>
            <person name="Antonio M."/>
            <person name="Oren A."/>
            <person name="Chaudhuri R.R."/>
            <person name="La Ragione R."/>
            <person name="Hildebrand F."/>
            <person name="Pallen M.J."/>
        </authorList>
    </citation>
    <scope>NUCLEOTIDE SEQUENCE</scope>
    <source>
        <strain evidence="11">C6-149</strain>
    </source>
</reference>
<organism evidence="11 12">
    <name type="scientific">Candidatus Gallilactobacillus intestinavium</name>
    <dbReference type="NCBI Taxonomy" id="2840838"/>
    <lineage>
        <taxon>Bacteria</taxon>
        <taxon>Bacillati</taxon>
        <taxon>Bacillota</taxon>
        <taxon>Bacilli</taxon>
        <taxon>Lactobacillales</taxon>
        <taxon>Lactobacillaceae</taxon>
        <taxon>Lactobacillaceae incertae sedis</taxon>
        <taxon>Candidatus Gallilactobacillus</taxon>
    </lineage>
</organism>
<keyword evidence="7" id="KW-0627">Porphyrin biosynthesis</keyword>
<evidence type="ECO:0000256" key="4">
    <source>
        <dbReference type="ARBA" id="ARBA00022603"/>
    </source>
</evidence>
<dbReference type="InterPro" id="IPR006366">
    <property type="entry name" value="CobA/CysG_C"/>
</dbReference>
<evidence type="ECO:0000313" key="11">
    <source>
        <dbReference type="EMBL" id="MBO8442078.1"/>
    </source>
</evidence>
<dbReference type="PANTHER" id="PTHR45790">
    <property type="entry name" value="SIROHEME SYNTHASE-RELATED"/>
    <property type="match status" value="1"/>
</dbReference>
<evidence type="ECO:0000256" key="6">
    <source>
        <dbReference type="ARBA" id="ARBA00022691"/>
    </source>
</evidence>
<evidence type="ECO:0000256" key="8">
    <source>
        <dbReference type="ARBA" id="ARBA00079776"/>
    </source>
</evidence>
<comment type="similarity">
    <text evidence="1 9">Belongs to the precorrin methyltransferase family.</text>
</comment>
<dbReference type="InterPro" id="IPR003043">
    <property type="entry name" value="Uropor_MeTrfase_CS"/>
</dbReference>
<keyword evidence="5 9" id="KW-0808">Transferase</keyword>
<dbReference type="Gene3D" id="3.40.1010.10">
    <property type="entry name" value="Cobalt-precorrin-4 Transmethylase, Domain 1"/>
    <property type="match status" value="1"/>
</dbReference>
<dbReference type="FunFam" id="3.40.1010.10:FF:000001">
    <property type="entry name" value="Siroheme synthase"/>
    <property type="match status" value="1"/>
</dbReference>
<comment type="caution">
    <text evidence="11">The sequence shown here is derived from an EMBL/GenBank/DDBJ whole genome shotgun (WGS) entry which is preliminary data.</text>
</comment>
<dbReference type="EMBL" id="JADIMP010000103">
    <property type="protein sequence ID" value="MBO8442078.1"/>
    <property type="molecule type" value="Genomic_DNA"/>
</dbReference>
<gene>
    <name evidence="11" type="primary">cobA</name>
    <name evidence="11" type="ORF">IAA89_06615</name>
</gene>
<dbReference type="AlphaFoldDB" id="A0A9D9E715"/>
<dbReference type="Gene3D" id="3.30.950.10">
    <property type="entry name" value="Methyltransferase, Cobalt-precorrin-4 Transmethylase, Domain 2"/>
    <property type="match status" value="1"/>
</dbReference>
<dbReference type="NCBIfam" id="TIGR01469">
    <property type="entry name" value="cobA_cysG_Cterm"/>
    <property type="match status" value="1"/>
</dbReference>